<proteinExistence type="inferred from homology"/>
<name>A0A266Q7T4_9GAMM</name>
<accession>A0A266Q7T4</accession>
<evidence type="ECO:0000313" key="4">
    <source>
        <dbReference type="EMBL" id="OZY85870.1"/>
    </source>
</evidence>
<dbReference type="AlphaFoldDB" id="A0A266Q7T4"/>
<evidence type="ECO:0000256" key="3">
    <source>
        <dbReference type="ARBA" id="ARBA00022795"/>
    </source>
</evidence>
<protein>
    <recommendedName>
        <fullName evidence="6">Flagellar protein FlgN</fullName>
    </recommendedName>
</protein>
<comment type="caution">
    <text evidence="4">The sequence shown here is derived from an EMBL/GenBank/DDBJ whole genome shotgun (WGS) entry which is preliminary data.</text>
</comment>
<keyword evidence="5" id="KW-1185">Reference proteome</keyword>
<dbReference type="InterPro" id="IPR007809">
    <property type="entry name" value="FlgN-like"/>
</dbReference>
<dbReference type="RefSeq" id="WP_078043245.1">
    <property type="nucleotide sequence ID" value="NZ_NHNI01000001.1"/>
</dbReference>
<keyword evidence="3" id="KW-1005">Bacterial flagellum biogenesis</keyword>
<evidence type="ECO:0000256" key="2">
    <source>
        <dbReference type="ARBA" id="ARBA00007703"/>
    </source>
</evidence>
<dbReference type="GO" id="GO:0044780">
    <property type="term" value="P:bacterial-type flagellum assembly"/>
    <property type="evidence" value="ECO:0007669"/>
    <property type="project" value="InterPro"/>
</dbReference>
<comment type="similarity">
    <text evidence="2">Belongs to the FlgN family.</text>
</comment>
<gene>
    <name evidence="4" type="ORF">CBP51_02185</name>
</gene>
<reference evidence="5" key="1">
    <citation type="submission" date="2017-05" db="EMBL/GenBank/DDBJ databases">
        <authorList>
            <person name="Barney B.M."/>
        </authorList>
    </citation>
    <scope>NUCLEOTIDE SEQUENCE [LARGE SCALE GENOMIC DNA]</scope>
    <source>
        <strain evidence="5">PSBB022</strain>
    </source>
</reference>
<dbReference type="Pfam" id="PF05130">
    <property type="entry name" value="FlgN"/>
    <property type="match status" value="1"/>
</dbReference>
<evidence type="ECO:0000256" key="1">
    <source>
        <dbReference type="ARBA" id="ARBA00002397"/>
    </source>
</evidence>
<evidence type="ECO:0008006" key="6">
    <source>
        <dbReference type="Google" id="ProtNLM"/>
    </source>
</evidence>
<dbReference type="InterPro" id="IPR036679">
    <property type="entry name" value="FlgN-like_sf"/>
</dbReference>
<dbReference type="Gene3D" id="1.20.58.300">
    <property type="entry name" value="FlgN-like"/>
    <property type="match status" value="1"/>
</dbReference>
<dbReference type="EMBL" id="NHNI01000001">
    <property type="protein sequence ID" value="OZY85870.1"/>
    <property type="molecule type" value="Genomic_DNA"/>
</dbReference>
<dbReference type="Proteomes" id="UP000216101">
    <property type="component" value="Unassembled WGS sequence"/>
</dbReference>
<evidence type="ECO:0000313" key="5">
    <source>
        <dbReference type="Proteomes" id="UP000216101"/>
    </source>
</evidence>
<organism evidence="4 5">
    <name type="scientific">Cellvibrio mixtus</name>
    <dbReference type="NCBI Taxonomy" id="39650"/>
    <lineage>
        <taxon>Bacteria</taxon>
        <taxon>Pseudomonadati</taxon>
        <taxon>Pseudomonadota</taxon>
        <taxon>Gammaproteobacteria</taxon>
        <taxon>Cellvibrionales</taxon>
        <taxon>Cellvibrionaceae</taxon>
        <taxon>Cellvibrio</taxon>
    </lineage>
</organism>
<comment type="function">
    <text evidence="1">Required for the efficient initiation of filament assembly.</text>
</comment>
<dbReference type="SUPFAM" id="SSF140566">
    <property type="entry name" value="FlgN-like"/>
    <property type="match status" value="1"/>
</dbReference>
<sequence length="152" mass="17327">MTDTGQLNRAQQLVQLAGRDIEQDCADYQGLQGLMQCLYEQLLLRNCEQIEQLNQQILVLIEFIRARAERRRKILAAFGIPAAASNQGIVKLLCMLPESMSPLARWSQLESLVSETKRLNERNGKLLAMHNEIINHILGGQQAEQVYSPQYY</sequence>